<keyword evidence="2" id="KW-1185">Reference proteome</keyword>
<dbReference type="AlphaFoldDB" id="A0A4R4WLH7"/>
<dbReference type="SUPFAM" id="SSF54523">
    <property type="entry name" value="Pili subunits"/>
    <property type="match status" value="1"/>
</dbReference>
<dbReference type="Proteomes" id="UP000295172">
    <property type="component" value="Unassembled WGS sequence"/>
</dbReference>
<dbReference type="EMBL" id="SMKR01000134">
    <property type="protein sequence ID" value="TDD18387.1"/>
    <property type="molecule type" value="Genomic_DNA"/>
</dbReference>
<dbReference type="PROSITE" id="PS00409">
    <property type="entry name" value="PROKAR_NTER_METHYL"/>
    <property type="match status" value="1"/>
</dbReference>
<dbReference type="OrthoDB" id="3783984at2"/>
<dbReference type="InterPro" id="IPR045584">
    <property type="entry name" value="Pilin-like"/>
</dbReference>
<dbReference type="RefSeq" id="WP_132324671.1">
    <property type="nucleotide sequence ID" value="NZ_SMKR01000134.1"/>
</dbReference>
<reference evidence="1 2" key="1">
    <citation type="submission" date="2019-02" db="EMBL/GenBank/DDBJ databases">
        <title>Draft genome sequences of novel Actinobacteria.</title>
        <authorList>
            <person name="Sahin N."/>
            <person name="Ay H."/>
            <person name="Saygin H."/>
        </authorList>
    </citation>
    <scope>NUCLEOTIDE SEQUENCE [LARGE SCALE GENOMIC DNA]</scope>
    <source>
        <strain evidence="1 2">16K104</strain>
    </source>
</reference>
<evidence type="ECO:0000313" key="1">
    <source>
        <dbReference type="EMBL" id="TDD18387.1"/>
    </source>
</evidence>
<dbReference type="NCBIfam" id="TIGR02532">
    <property type="entry name" value="IV_pilin_GFxxxE"/>
    <property type="match status" value="1"/>
</dbReference>
<comment type="caution">
    <text evidence="1">The sequence shown here is derived from an EMBL/GenBank/DDBJ whole genome shotgun (WGS) entry which is preliminary data.</text>
</comment>
<organism evidence="1 2">
    <name type="scientific">Kribbella turkmenica</name>
    <dbReference type="NCBI Taxonomy" id="2530375"/>
    <lineage>
        <taxon>Bacteria</taxon>
        <taxon>Bacillati</taxon>
        <taxon>Actinomycetota</taxon>
        <taxon>Actinomycetes</taxon>
        <taxon>Propionibacteriales</taxon>
        <taxon>Kribbellaceae</taxon>
        <taxon>Kribbella</taxon>
    </lineage>
</organism>
<dbReference type="Pfam" id="PF07963">
    <property type="entry name" value="N_methyl"/>
    <property type="match status" value="1"/>
</dbReference>
<protein>
    <submittedName>
        <fullName evidence="1">Prepilin-type N-terminal cleavage/methylation domain-containing protein</fullName>
    </submittedName>
</protein>
<dbReference type="InterPro" id="IPR012902">
    <property type="entry name" value="N_methyl_site"/>
</dbReference>
<gene>
    <name evidence="1" type="ORF">E1218_26095</name>
</gene>
<sequence length="203" mass="21707">MRRNEQGFTLVELLITMTLMGVVSLALADLVINSLRQMSATSDRLDMAQDAQLGATYFSRDVAAVGLRDYSAVAADGSLPFKPSVQLDAAFTDGGYTCGPAPEAAVRLLADYWDASAVRRTAVVAYYLSAAGELRRTECRGPDTTPSSDVRIATNVKPGSVEVSCSTTCTSAVVPDGITLRFVMHKPSTGDYEIVLTGLRRQT</sequence>
<accession>A0A4R4WLH7</accession>
<evidence type="ECO:0000313" key="2">
    <source>
        <dbReference type="Proteomes" id="UP000295172"/>
    </source>
</evidence>
<proteinExistence type="predicted"/>
<name>A0A4R4WLH7_9ACTN</name>